<evidence type="ECO:0000313" key="1">
    <source>
        <dbReference type="EMBL" id="KAK7298410.1"/>
    </source>
</evidence>
<sequence length="219" mass="24421">MSLWPRSVLDNLSMRKIIFSKVKKKSSVRPERQASRLSAVRLVLPRLVALVRGIRKGVMKVVRRTLFSIISSLLLFRAKDVTEDSPSPPSLSPQDLLPSIEVADEVGKAQNEASKLPAFFIPEIPPYRGGKDLEVQPSKNYSENPLAVEEAENLLISSFRALYKAALEETPPSYIKCKRRMSKKFSMGTLLSLKAELTRGDPNGSAFKEIIKLLQGETP</sequence>
<dbReference type="EMBL" id="JAYMYQ010000028">
    <property type="protein sequence ID" value="KAK7298410.1"/>
    <property type="molecule type" value="Genomic_DNA"/>
</dbReference>
<proteinExistence type="predicted"/>
<reference evidence="1 2" key="1">
    <citation type="submission" date="2024-01" db="EMBL/GenBank/DDBJ databases">
        <title>The genomes of 5 underutilized Papilionoideae crops provide insights into root nodulation and disease resistanc.</title>
        <authorList>
            <person name="Jiang F."/>
        </authorList>
    </citation>
    <scope>NUCLEOTIDE SEQUENCE [LARGE SCALE GENOMIC DNA]</scope>
    <source>
        <strain evidence="1">LVBAO_FW01</strain>
        <tissue evidence="1">Leaves</tissue>
    </source>
</reference>
<name>A0AAN9JFX1_CANGL</name>
<dbReference type="Proteomes" id="UP001367508">
    <property type="component" value="Unassembled WGS sequence"/>
</dbReference>
<protein>
    <submittedName>
        <fullName evidence="1">Uncharacterized protein</fullName>
    </submittedName>
</protein>
<accession>A0AAN9JFX1</accession>
<comment type="caution">
    <text evidence="1">The sequence shown here is derived from an EMBL/GenBank/DDBJ whole genome shotgun (WGS) entry which is preliminary data.</text>
</comment>
<organism evidence="1 2">
    <name type="scientific">Canavalia gladiata</name>
    <name type="common">Sword bean</name>
    <name type="synonym">Dolichos gladiatus</name>
    <dbReference type="NCBI Taxonomy" id="3824"/>
    <lineage>
        <taxon>Eukaryota</taxon>
        <taxon>Viridiplantae</taxon>
        <taxon>Streptophyta</taxon>
        <taxon>Embryophyta</taxon>
        <taxon>Tracheophyta</taxon>
        <taxon>Spermatophyta</taxon>
        <taxon>Magnoliopsida</taxon>
        <taxon>eudicotyledons</taxon>
        <taxon>Gunneridae</taxon>
        <taxon>Pentapetalae</taxon>
        <taxon>rosids</taxon>
        <taxon>fabids</taxon>
        <taxon>Fabales</taxon>
        <taxon>Fabaceae</taxon>
        <taxon>Papilionoideae</taxon>
        <taxon>50 kb inversion clade</taxon>
        <taxon>NPAAA clade</taxon>
        <taxon>indigoferoid/millettioid clade</taxon>
        <taxon>Phaseoleae</taxon>
        <taxon>Canavalia</taxon>
    </lineage>
</organism>
<keyword evidence="2" id="KW-1185">Reference proteome</keyword>
<dbReference type="AlphaFoldDB" id="A0AAN9JFX1"/>
<evidence type="ECO:0000313" key="2">
    <source>
        <dbReference type="Proteomes" id="UP001367508"/>
    </source>
</evidence>
<gene>
    <name evidence="1" type="ORF">VNO77_46870</name>
</gene>